<dbReference type="Pfam" id="PF10035">
    <property type="entry name" value="DUF2179"/>
    <property type="match status" value="1"/>
</dbReference>
<sequence>MINMSWGKVVLGLREYLYILVGSAIVAVTFNMFLLPNQIAAGGVSGISTILQSFGFEAAYVQWGFNIPLFVAGVLILGGKFGIKTLVGSVFLPFVVYLTRDISPATHQALLAAIFGGVGIGVGIGIVFLGRGSTGGTALAAQIIHKFSGLSHGKCLAMIDGTIVLAAIFVFNIEQGLYAILGVYISSKTIDVIQVGLNRSKMAMIITNREEEIKKVILDKIDRGITKISAVGGYTDDERPILMCVVGQTEFTKLKQLVKHIDESAFVIAMDASEVLGEGFKRG</sequence>
<feature type="domain" description="DUF2179" evidence="7">
    <location>
        <begin position="223"/>
        <end position="277"/>
    </location>
</feature>
<proteinExistence type="predicted"/>
<dbReference type="Pfam" id="PF02588">
    <property type="entry name" value="YitT_membrane"/>
    <property type="match status" value="1"/>
</dbReference>
<feature type="transmembrane region" description="Helical" evidence="6">
    <location>
        <begin position="109"/>
        <end position="129"/>
    </location>
</feature>
<feature type="transmembrane region" description="Helical" evidence="6">
    <location>
        <begin position="69"/>
        <end position="97"/>
    </location>
</feature>
<comment type="caution">
    <text evidence="8">The sequence shown here is derived from an EMBL/GenBank/DDBJ whole genome shotgun (WGS) entry which is preliminary data.</text>
</comment>
<feature type="transmembrane region" description="Helical" evidence="6">
    <location>
        <begin position="163"/>
        <end position="185"/>
    </location>
</feature>
<dbReference type="Gene3D" id="3.30.70.120">
    <property type="match status" value="1"/>
</dbReference>
<protein>
    <submittedName>
        <fullName evidence="8">YitT family protein</fullName>
    </submittedName>
</protein>
<evidence type="ECO:0000313" key="9">
    <source>
        <dbReference type="Proteomes" id="UP001211894"/>
    </source>
</evidence>
<organism evidence="8 9">
    <name type="scientific">Bacillus changyiensis</name>
    <dbReference type="NCBI Taxonomy" id="3004103"/>
    <lineage>
        <taxon>Bacteria</taxon>
        <taxon>Bacillati</taxon>
        <taxon>Bacillota</taxon>
        <taxon>Bacilli</taxon>
        <taxon>Bacillales</taxon>
        <taxon>Bacillaceae</taxon>
        <taxon>Bacillus</taxon>
    </lineage>
</organism>
<dbReference type="PANTHER" id="PTHR33545">
    <property type="entry name" value="UPF0750 MEMBRANE PROTEIN YITT-RELATED"/>
    <property type="match status" value="1"/>
</dbReference>
<feature type="transmembrane region" description="Helical" evidence="6">
    <location>
        <begin position="16"/>
        <end position="35"/>
    </location>
</feature>
<evidence type="ECO:0000259" key="7">
    <source>
        <dbReference type="Pfam" id="PF10035"/>
    </source>
</evidence>
<evidence type="ECO:0000256" key="5">
    <source>
        <dbReference type="ARBA" id="ARBA00023136"/>
    </source>
</evidence>
<dbReference type="InterPro" id="IPR015867">
    <property type="entry name" value="N-reg_PII/ATP_PRibTrfase_C"/>
</dbReference>
<dbReference type="InterPro" id="IPR003740">
    <property type="entry name" value="YitT"/>
</dbReference>
<dbReference type="CDD" id="cd16380">
    <property type="entry name" value="YitT_C"/>
    <property type="match status" value="1"/>
</dbReference>
<dbReference type="InterPro" id="IPR051461">
    <property type="entry name" value="UPF0750_membrane"/>
</dbReference>
<evidence type="ECO:0000256" key="3">
    <source>
        <dbReference type="ARBA" id="ARBA00022692"/>
    </source>
</evidence>
<evidence type="ECO:0000256" key="1">
    <source>
        <dbReference type="ARBA" id="ARBA00004651"/>
    </source>
</evidence>
<keyword evidence="4 6" id="KW-1133">Transmembrane helix</keyword>
<dbReference type="PANTHER" id="PTHR33545:SF9">
    <property type="entry name" value="UPF0750 MEMBRANE PROTEIN YITE"/>
    <property type="match status" value="1"/>
</dbReference>
<name>A0ABT4X018_9BACI</name>
<comment type="subcellular location">
    <subcellularLocation>
        <location evidence="1">Cell membrane</location>
        <topology evidence="1">Multi-pass membrane protein</topology>
    </subcellularLocation>
</comment>
<dbReference type="EMBL" id="JAQKAB010000001">
    <property type="protein sequence ID" value="MDA7025538.1"/>
    <property type="molecule type" value="Genomic_DNA"/>
</dbReference>
<gene>
    <name evidence="8" type="ORF">PJ311_02800</name>
</gene>
<keyword evidence="5 6" id="KW-0472">Membrane</keyword>
<evidence type="ECO:0000256" key="2">
    <source>
        <dbReference type="ARBA" id="ARBA00022475"/>
    </source>
</evidence>
<reference evidence="8 9" key="1">
    <citation type="submission" date="2023-01" db="EMBL/GenBank/DDBJ databases">
        <title>Bacillus changyiensis sp. nov., isolated from a coastal deposit.</title>
        <authorList>
            <person name="Xiao G."/>
            <person name="Lai Q."/>
            <person name="Hu Z."/>
            <person name="Shao Z."/>
        </authorList>
    </citation>
    <scope>NUCLEOTIDE SEQUENCE [LARGE SCALE GENOMIC DNA]</scope>
    <source>
        <strain evidence="8 9">CLL-7-23</strain>
    </source>
</reference>
<evidence type="ECO:0000256" key="6">
    <source>
        <dbReference type="SAM" id="Phobius"/>
    </source>
</evidence>
<keyword evidence="3 6" id="KW-0812">Transmembrane</keyword>
<feature type="transmembrane region" description="Helical" evidence="6">
    <location>
        <begin position="42"/>
        <end position="63"/>
    </location>
</feature>
<dbReference type="PIRSF" id="PIRSF006483">
    <property type="entry name" value="Membrane_protein_YitT"/>
    <property type="match status" value="1"/>
</dbReference>
<evidence type="ECO:0000256" key="4">
    <source>
        <dbReference type="ARBA" id="ARBA00022989"/>
    </source>
</evidence>
<dbReference type="InterPro" id="IPR019264">
    <property type="entry name" value="DUF2179"/>
</dbReference>
<keyword evidence="2" id="KW-1003">Cell membrane</keyword>
<evidence type="ECO:0000313" key="8">
    <source>
        <dbReference type="EMBL" id="MDA7025538.1"/>
    </source>
</evidence>
<keyword evidence="9" id="KW-1185">Reference proteome</keyword>
<accession>A0ABT4X018</accession>
<dbReference type="Proteomes" id="UP001211894">
    <property type="component" value="Unassembled WGS sequence"/>
</dbReference>